<organism evidence="1 2">
    <name type="scientific">Linum trigynum</name>
    <dbReference type="NCBI Taxonomy" id="586398"/>
    <lineage>
        <taxon>Eukaryota</taxon>
        <taxon>Viridiplantae</taxon>
        <taxon>Streptophyta</taxon>
        <taxon>Embryophyta</taxon>
        <taxon>Tracheophyta</taxon>
        <taxon>Spermatophyta</taxon>
        <taxon>Magnoliopsida</taxon>
        <taxon>eudicotyledons</taxon>
        <taxon>Gunneridae</taxon>
        <taxon>Pentapetalae</taxon>
        <taxon>rosids</taxon>
        <taxon>fabids</taxon>
        <taxon>Malpighiales</taxon>
        <taxon>Linaceae</taxon>
        <taxon>Linum</taxon>
    </lineage>
</organism>
<dbReference type="EMBL" id="OZ034814">
    <property type="protein sequence ID" value="CAL1358894.1"/>
    <property type="molecule type" value="Genomic_DNA"/>
</dbReference>
<name>A0AAV2CRN3_9ROSI</name>
<accession>A0AAV2CRN3</accession>
<gene>
    <name evidence="1" type="ORF">LTRI10_LOCUS6419</name>
</gene>
<protein>
    <submittedName>
        <fullName evidence="1">Uncharacterized protein</fullName>
    </submittedName>
</protein>
<sequence>MGSWASLEGWVQSCQISGLPIPSLELGQGVLMKIEASWPPRMEGNALGWLHRAAITSLSRQWKDYGLVALGLRSLSGCPN</sequence>
<evidence type="ECO:0000313" key="2">
    <source>
        <dbReference type="Proteomes" id="UP001497516"/>
    </source>
</evidence>
<proteinExistence type="predicted"/>
<keyword evidence="2" id="KW-1185">Reference proteome</keyword>
<dbReference type="Proteomes" id="UP001497516">
    <property type="component" value="Chromosome 10"/>
</dbReference>
<evidence type="ECO:0000313" key="1">
    <source>
        <dbReference type="EMBL" id="CAL1358894.1"/>
    </source>
</evidence>
<dbReference type="AlphaFoldDB" id="A0AAV2CRN3"/>
<reference evidence="1 2" key="1">
    <citation type="submission" date="2024-04" db="EMBL/GenBank/DDBJ databases">
        <authorList>
            <person name="Fracassetti M."/>
        </authorList>
    </citation>
    <scope>NUCLEOTIDE SEQUENCE [LARGE SCALE GENOMIC DNA]</scope>
</reference>